<evidence type="ECO:0000256" key="2">
    <source>
        <dbReference type="ARBA" id="ARBA00022475"/>
    </source>
</evidence>
<comment type="subcellular location">
    <subcellularLocation>
        <location evidence="1">Cell membrane</location>
        <topology evidence="1">Multi-pass membrane protein</topology>
    </subcellularLocation>
</comment>
<feature type="domain" description="MacB-like periplasmic core" evidence="9">
    <location>
        <begin position="31"/>
        <end position="223"/>
    </location>
</feature>
<evidence type="ECO:0000256" key="7">
    <source>
        <dbReference type="SAM" id="Phobius"/>
    </source>
</evidence>
<dbReference type="Proteomes" id="UP000675554">
    <property type="component" value="Unassembled WGS sequence"/>
</dbReference>
<dbReference type="AlphaFoldDB" id="A0A8T4IQ84"/>
<dbReference type="GO" id="GO:0022857">
    <property type="term" value="F:transmembrane transporter activity"/>
    <property type="evidence" value="ECO:0007669"/>
    <property type="project" value="TreeGrafter"/>
</dbReference>
<evidence type="ECO:0000259" key="9">
    <source>
        <dbReference type="Pfam" id="PF12704"/>
    </source>
</evidence>
<evidence type="ECO:0000313" key="11">
    <source>
        <dbReference type="Proteomes" id="UP000675554"/>
    </source>
</evidence>
<keyword evidence="2" id="KW-1003">Cell membrane</keyword>
<dbReference type="PANTHER" id="PTHR30572:SF4">
    <property type="entry name" value="ABC TRANSPORTER PERMEASE YTRF"/>
    <property type="match status" value="1"/>
</dbReference>
<dbReference type="InterPro" id="IPR003838">
    <property type="entry name" value="ABC3_permease_C"/>
</dbReference>
<evidence type="ECO:0000256" key="3">
    <source>
        <dbReference type="ARBA" id="ARBA00022692"/>
    </source>
</evidence>
<keyword evidence="5 7" id="KW-0472">Membrane</keyword>
<organism evidence="10 11">
    <name type="scientific">Streptomyces daliensis</name>
    <dbReference type="NCBI Taxonomy" id="299421"/>
    <lineage>
        <taxon>Bacteria</taxon>
        <taxon>Bacillati</taxon>
        <taxon>Actinomycetota</taxon>
        <taxon>Actinomycetes</taxon>
        <taxon>Kitasatosporales</taxon>
        <taxon>Streptomycetaceae</taxon>
        <taxon>Streptomyces</taxon>
    </lineage>
</organism>
<proteinExistence type="inferred from homology"/>
<comment type="caution">
    <text evidence="10">The sequence shown here is derived from an EMBL/GenBank/DDBJ whole genome shotgun (WGS) entry which is preliminary data.</text>
</comment>
<dbReference type="PANTHER" id="PTHR30572">
    <property type="entry name" value="MEMBRANE COMPONENT OF TRANSPORTER-RELATED"/>
    <property type="match status" value="1"/>
</dbReference>
<feature type="transmembrane region" description="Helical" evidence="7">
    <location>
        <begin position="30"/>
        <end position="50"/>
    </location>
</feature>
<reference evidence="10" key="1">
    <citation type="submission" date="2021-04" db="EMBL/GenBank/DDBJ databases">
        <title>Sequencing of actinobacteria type strains.</title>
        <authorList>
            <person name="Nguyen G.-S."/>
            <person name="Wentzel A."/>
        </authorList>
    </citation>
    <scope>NUCLEOTIDE SEQUENCE</scope>
    <source>
        <strain evidence="10">DSM 42095</strain>
    </source>
</reference>
<keyword evidence="4 7" id="KW-1133">Transmembrane helix</keyword>
<evidence type="ECO:0000256" key="6">
    <source>
        <dbReference type="ARBA" id="ARBA00038076"/>
    </source>
</evidence>
<dbReference type="GO" id="GO:0005886">
    <property type="term" value="C:plasma membrane"/>
    <property type="evidence" value="ECO:0007669"/>
    <property type="project" value="UniProtKB-SubCell"/>
</dbReference>
<dbReference type="InterPro" id="IPR025857">
    <property type="entry name" value="MacB_PCD"/>
</dbReference>
<comment type="similarity">
    <text evidence="6">Belongs to the ABC-4 integral membrane protein family.</text>
</comment>
<sequence length="397" mass="41042">MKALPNAARLRTRDLAVVGVDGLRGRPLRAVLSALGIAIGVAAMIGLVGISTSSRAGLIADIEKLGTNLLTVEPGTTLTGKDSELPKSAEDMVSRVPGVTSVSAVGKVEDATARRTDKIDADTTNGIAVQASRTDLLKTLGGKMRSGTFLNAATSKYPVVVLGTDAAGRLGIDRAGAHVYIDGRWFMVVGILDEVDLAPEVDRAALIGWSYAEKLGFDGNITTLYEKSTDATVDKVRSVLGYTVNPEHPEEVAVSRPSDALTAQAAAERTFNALFFGLGAIALLAGGVGIANIMVISVLERRQEIGLRRSLGATRGQIRLQFLTESVTLSALGGAAGVLIGLGTCVGYAVYRGWPTVLPADAIVGGALAAVLIGALAGVYPARRAANLTPTEALATN</sequence>
<dbReference type="Pfam" id="PF12704">
    <property type="entry name" value="MacB_PCD"/>
    <property type="match status" value="1"/>
</dbReference>
<evidence type="ECO:0000256" key="4">
    <source>
        <dbReference type="ARBA" id="ARBA00022989"/>
    </source>
</evidence>
<feature type="transmembrane region" description="Helical" evidence="7">
    <location>
        <begin position="274"/>
        <end position="299"/>
    </location>
</feature>
<evidence type="ECO:0000313" key="10">
    <source>
        <dbReference type="EMBL" id="MBR7671937.1"/>
    </source>
</evidence>
<feature type="transmembrane region" description="Helical" evidence="7">
    <location>
        <begin position="362"/>
        <end position="380"/>
    </location>
</feature>
<evidence type="ECO:0000256" key="1">
    <source>
        <dbReference type="ARBA" id="ARBA00004651"/>
    </source>
</evidence>
<keyword evidence="11" id="KW-1185">Reference proteome</keyword>
<protein>
    <submittedName>
        <fullName evidence="10">ABC transporter permease</fullName>
    </submittedName>
</protein>
<evidence type="ECO:0000256" key="5">
    <source>
        <dbReference type="ARBA" id="ARBA00023136"/>
    </source>
</evidence>
<dbReference type="InterPro" id="IPR050250">
    <property type="entry name" value="Macrolide_Exporter_MacB"/>
</dbReference>
<keyword evidence="3 7" id="KW-0812">Transmembrane</keyword>
<dbReference type="EMBL" id="JAGSMN010000050">
    <property type="protein sequence ID" value="MBR7671937.1"/>
    <property type="molecule type" value="Genomic_DNA"/>
</dbReference>
<name>A0A8T4IQ84_9ACTN</name>
<accession>A0A8T4IQ84</accession>
<gene>
    <name evidence="10" type="ORF">KDA82_02560</name>
</gene>
<feature type="domain" description="ABC3 transporter permease C-terminal" evidence="8">
    <location>
        <begin position="278"/>
        <end position="390"/>
    </location>
</feature>
<dbReference type="Pfam" id="PF02687">
    <property type="entry name" value="FtsX"/>
    <property type="match status" value="1"/>
</dbReference>
<feature type="transmembrane region" description="Helical" evidence="7">
    <location>
        <begin position="327"/>
        <end position="350"/>
    </location>
</feature>
<evidence type="ECO:0000259" key="8">
    <source>
        <dbReference type="Pfam" id="PF02687"/>
    </source>
</evidence>